<evidence type="ECO:0000313" key="3">
    <source>
        <dbReference type="Proteomes" id="UP000242791"/>
    </source>
</evidence>
<proteinExistence type="predicted"/>
<evidence type="ECO:0000256" key="1">
    <source>
        <dbReference type="SAM" id="MobiDB-lite"/>
    </source>
</evidence>
<dbReference type="EMBL" id="LGTZ01002371">
    <property type="protein sequence ID" value="OJD14684.1"/>
    <property type="molecule type" value="Genomic_DNA"/>
</dbReference>
<sequence>MAVHDGPEAQLQVACPIDEWSAAFPSLNDYSRPEESGATTRSALFQDAPRPFPVKAQLASPESDVDDEYGSGASESNVPSPDPPAEVSSWAEDSGN</sequence>
<organism evidence="2 3">
    <name type="scientific">Blastomyces percursus</name>
    <dbReference type="NCBI Taxonomy" id="1658174"/>
    <lineage>
        <taxon>Eukaryota</taxon>
        <taxon>Fungi</taxon>
        <taxon>Dikarya</taxon>
        <taxon>Ascomycota</taxon>
        <taxon>Pezizomycotina</taxon>
        <taxon>Eurotiomycetes</taxon>
        <taxon>Eurotiomycetidae</taxon>
        <taxon>Onygenales</taxon>
        <taxon>Ajellomycetaceae</taxon>
        <taxon>Blastomyces</taxon>
    </lineage>
</organism>
<accession>A0A1J9QFG7</accession>
<feature type="region of interest" description="Disordered" evidence="1">
    <location>
        <begin position="27"/>
        <end position="96"/>
    </location>
</feature>
<dbReference type="AlphaFoldDB" id="A0A1J9QFG7"/>
<keyword evidence="3" id="KW-1185">Reference proteome</keyword>
<dbReference type="VEuPathDB" id="FungiDB:ACJ73_09055"/>
<protein>
    <submittedName>
        <fullName evidence="2">Uncharacterized protein</fullName>
    </submittedName>
</protein>
<gene>
    <name evidence="2" type="ORF">ACJ73_09055</name>
</gene>
<name>A0A1J9QFG7_9EURO</name>
<evidence type="ECO:0000313" key="2">
    <source>
        <dbReference type="EMBL" id="OJD14684.1"/>
    </source>
</evidence>
<comment type="caution">
    <text evidence="2">The sequence shown here is derived from an EMBL/GenBank/DDBJ whole genome shotgun (WGS) entry which is preliminary data.</text>
</comment>
<reference evidence="2 3" key="1">
    <citation type="submission" date="2015-08" db="EMBL/GenBank/DDBJ databases">
        <title>Emmonsia species relationships and genome sequence.</title>
        <authorList>
            <person name="Cuomo C.A."/>
            <person name="Schwartz I.S."/>
            <person name="Kenyon C."/>
            <person name="De Hoog G.S."/>
            <person name="Govender N.P."/>
            <person name="Botha A."/>
            <person name="Moreno L."/>
            <person name="De Vries M."/>
            <person name="Munoz J.F."/>
            <person name="Stielow J.B."/>
        </authorList>
    </citation>
    <scope>NUCLEOTIDE SEQUENCE [LARGE SCALE GENOMIC DNA]</scope>
    <source>
        <strain evidence="2 3">EI222</strain>
    </source>
</reference>
<dbReference type="Proteomes" id="UP000242791">
    <property type="component" value="Unassembled WGS sequence"/>
</dbReference>